<keyword evidence="5 6" id="KW-0472">Membrane</keyword>
<evidence type="ECO:0000259" key="7">
    <source>
        <dbReference type="Pfam" id="PF00753"/>
    </source>
</evidence>
<feature type="transmembrane region" description="Helical" evidence="6">
    <location>
        <begin position="418"/>
        <end position="442"/>
    </location>
</feature>
<feature type="transmembrane region" description="Helical" evidence="6">
    <location>
        <begin position="519"/>
        <end position="543"/>
    </location>
</feature>
<comment type="subcellular location">
    <subcellularLocation>
        <location evidence="1">Cell membrane</location>
        <topology evidence="1">Multi-pass membrane protein</topology>
    </subcellularLocation>
</comment>
<evidence type="ECO:0000313" key="10">
    <source>
        <dbReference type="Proteomes" id="UP000306544"/>
    </source>
</evidence>
<evidence type="ECO:0000256" key="6">
    <source>
        <dbReference type="SAM" id="Phobius"/>
    </source>
</evidence>
<dbReference type="InterPro" id="IPR004477">
    <property type="entry name" value="ComEC_N"/>
</dbReference>
<protein>
    <submittedName>
        <fullName evidence="9">MBL fold metallo-hydrolase</fullName>
    </submittedName>
</protein>
<feature type="transmembrane region" description="Helical" evidence="6">
    <location>
        <begin position="390"/>
        <end position="412"/>
    </location>
</feature>
<gene>
    <name evidence="9" type="ORF">FEF27_02110</name>
</gene>
<reference evidence="9 10" key="1">
    <citation type="submission" date="2019-05" db="EMBL/GenBank/DDBJ databases">
        <title>Nesterenkonia sp. GY239, isolated from the Southern Atlantic Ocean.</title>
        <authorList>
            <person name="Zhang G."/>
        </authorList>
    </citation>
    <scope>NUCLEOTIDE SEQUENCE [LARGE SCALE GENOMIC DNA]</scope>
    <source>
        <strain evidence="9 10">GY239</strain>
    </source>
</reference>
<name>A0A5R9ANK7_9MICC</name>
<dbReference type="OrthoDB" id="7177610at2"/>
<keyword evidence="2" id="KW-1003">Cell membrane</keyword>
<evidence type="ECO:0000256" key="2">
    <source>
        <dbReference type="ARBA" id="ARBA00022475"/>
    </source>
</evidence>
<dbReference type="InterPro" id="IPR052159">
    <property type="entry name" value="Competence_DNA_uptake"/>
</dbReference>
<evidence type="ECO:0000256" key="4">
    <source>
        <dbReference type="ARBA" id="ARBA00022989"/>
    </source>
</evidence>
<dbReference type="PANTHER" id="PTHR30619:SF1">
    <property type="entry name" value="RECOMBINATION PROTEIN 2"/>
    <property type="match status" value="1"/>
</dbReference>
<organism evidence="9 10">
    <name type="scientific">Nesterenkonia sphaerica</name>
    <dbReference type="NCBI Taxonomy" id="1804988"/>
    <lineage>
        <taxon>Bacteria</taxon>
        <taxon>Bacillati</taxon>
        <taxon>Actinomycetota</taxon>
        <taxon>Actinomycetes</taxon>
        <taxon>Micrococcales</taxon>
        <taxon>Micrococcaceae</taxon>
        <taxon>Nesterenkonia</taxon>
    </lineage>
</organism>
<feature type="transmembrane region" description="Helical" evidence="6">
    <location>
        <begin position="37"/>
        <end position="57"/>
    </location>
</feature>
<evidence type="ECO:0000256" key="1">
    <source>
        <dbReference type="ARBA" id="ARBA00004651"/>
    </source>
</evidence>
<dbReference type="Pfam" id="PF00753">
    <property type="entry name" value="Lactamase_B"/>
    <property type="match status" value="1"/>
</dbReference>
<accession>A0A5R9ANK7</accession>
<comment type="caution">
    <text evidence="9">The sequence shown here is derived from an EMBL/GenBank/DDBJ whole genome shotgun (WGS) entry which is preliminary data.</text>
</comment>
<feature type="domain" description="ComEC/Rec2-related protein" evidence="8">
    <location>
        <begin position="242"/>
        <end position="503"/>
    </location>
</feature>
<feature type="transmembrane region" description="Helical" evidence="6">
    <location>
        <begin position="487"/>
        <end position="507"/>
    </location>
</feature>
<dbReference type="Gene3D" id="3.60.15.10">
    <property type="entry name" value="Ribonuclease Z/Hydroxyacylglutathione hydrolase-like"/>
    <property type="match status" value="1"/>
</dbReference>
<evidence type="ECO:0000256" key="3">
    <source>
        <dbReference type="ARBA" id="ARBA00022692"/>
    </source>
</evidence>
<dbReference type="InterPro" id="IPR001279">
    <property type="entry name" value="Metallo-B-lactamas"/>
</dbReference>
<feature type="transmembrane region" description="Helical" evidence="6">
    <location>
        <begin position="259"/>
        <end position="280"/>
    </location>
</feature>
<proteinExistence type="predicted"/>
<dbReference type="GO" id="GO:0005886">
    <property type="term" value="C:plasma membrane"/>
    <property type="evidence" value="ECO:0007669"/>
    <property type="project" value="UniProtKB-SubCell"/>
</dbReference>
<dbReference type="GO" id="GO:0016787">
    <property type="term" value="F:hydrolase activity"/>
    <property type="evidence" value="ECO:0007669"/>
    <property type="project" value="UniProtKB-KW"/>
</dbReference>
<evidence type="ECO:0000256" key="5">
    <source>
        <dbReference type="ARBA" id="ARBA00023136"/>
    </source>
</evidence>
<evidence type="ECO:0000313" key="9">
    <source>
        <dbReference type="EMBL" id="TLP79417.1"/>
    </source>
</evidence>
<dbReference type="EMBL" id="VAWA01000002">
    <property type="protein sequence ID" value="TLP79417.1"/>
    <property type="molecule type" value="Genomic_DNA"/>
</dbReference>
<feature type="domain" description="Metallo-beta-lactamase" evidence="7">
    <location>
        <begin position="557"/>
        <end position="641"/>
    </location>
</feature>
<keyword evidence="3 6" id="KW-0812">Transmembrane</keyword>
<feature type="transmembrane region" description="Helical" evidence="6">
    <location>
        <begin position="78"/>
        <end position="98"/>
    </location>
</feature>
<feature type="transmembrane region" description="Helical" evidence="6">
    <location>
        <begin position="12"/>
        <end position="31"/>
    </location>
</feature>
<feature type="transmembrane region" description="Helical" evidence="6">
    <location>
        <begin position="360"/>
        <end position="378"/>
    </location>
</feature>
<keyword evidence="4 6" id="KW-1133">Transmembrane helix</keyword>
<dbReference type="Proteomes" id="UP000306544">
    <property type="component" value="Unassembled WGS sequence"/>
</dbReference>
<dbReference type="PANTHER" id="PTHR30619">
    <property type="entry name" value="DNA INTERNALIZATION/COMPETENCE PROTEIN COMEC/REC2"/>
    <property type="match status" value="1"/>
</dbReference>
<dbReference type="InterPro" id="IPR036866">
    <property type="entry name" value="RibonucZ/Hydroxyglut_hydro"/>
</dbReference>
<keyword evidence="10" id="KW-1185">Reference proteome</keyword>
<feature type="transmembrane region" description="Helical" evidence="6">
    <location>
        <begin position="292"/>
        <end position="309"/>
    </location>
</feature>
<evidence type="ECO:0000259" key="8">
    <source>
        <dbReference type="Pfam" id="PF03772"/>
    </source>
</evidence>
<sequence length="814" mass="84609">MSVPMQRNRLDLRLLPAALAGWAAALVAVHSSGSVSLHLGGALVAASLGCASAALLGRRKCPAHAHGERWVMRDRGGTVLLHLALSVGVAAAVTLSAAQTQHTHEESGWSEAVESPTPISVTFRVTRDASPVQQRSGDGYRSDAAVLSFGENDQPVRAHAVVFTDTELRAGHRYTSKMLLSATDSAERSTAVMRPWGTEEPVRQQPDRVTGVAETFTDLRQATVEHSSSAVGEAPALLPGVILGDRSGQSQELTEAMRVAGLTHMTVVSGTHCALVMGALLGLGRILRIPRWTTLPLLLTGLALFVMLVQPAPSVIRAAVMGSIGALAVFAGRGRASSSLLCLCVILLLVYDPWFGVAAAFQLSVAATAGIVLIGARLKGLFAQRMPRFMAAALALAVSAQLFVTPVLLPIAEGVTLYSIPANIVAGPLLPLVTVPGTLAAVLSTTLPELSAVLLWLAGLPGAGIAEVGYAAAAMPHALAPWPAGHTGWVAAGIYTAAALVVCRMLIEARGRPRGWERAVLSSAVGVLTAVVIPLASLQGVLFGSALPEQWRLALCDVGQGDMLVVRTGEYAGIVVDAGEEPDMAAACLTKLRINEVEILMITHDHLDHYGGTAGVAQAAGIGEILYSGAAGWSVTEAVEELGGTALDAPEARGRVGQTLTHEGDYPVSWQVWSAADYHSNTNDNSLVVHFELWAAETPAGAVGSAIDPLRLLTLGDLEQEVAGMLLARDALPSAVDILKVSHHGAANGGTAVLEHSDPAVALIGVGEENSYGHPSGAVVAALDELGTATYRTDEHGTVVFSLTEEALKPVPLE</sequence>
<dbReference type="Pfam" id="PF03772">
    <property type="entry name" value="Competence"/>
    <property type="match status" value="1"/>
</dbReference>
<feature type="transmembrane region" description="Helical" evidence="6">
    <location>
        <begin position="454"/>
        <end position="475"/>
    </location>
</feature>
<dbReference type="AlphaFoldDB" id="A0A5R9ANK7"/>
<keyword evidence="9" id="KW-0378">Hydrolase</keyword>
<dbReference type="NCBIfam" id="TIGR00360">
    <property type="entry name" value="ComEC_N-term"/>
    <property type="match status" value="1"/>
</dbReference>
<dbReference type="SUPFAM" id="SSF56281">
    <property type="entry name" value="Metallo-hydrolase/oxidoreductase"/>
    <property type="match status" value="1"/>
</dbReference>